<gene>
    <name evidence="1" type="ORF">AVEN_156233_1</name>
</gene>
<proteinExistence type="predicted"/>
<name>A0A4Y2QAM0_ARAVE</name>
<sequence>LKNISSGRSGLVVRSKIRDRKVQDSTPLKICRVWLLLHAKTYAVAKRPLAGVAQKIPTLARPTQKGCKAGRGPVGRPPPVCGGWDLLGTIKKMIRALPEQGQ</sequence>
<accession>A0A4Y2QAM0</accession>
<dbReference type="EMBL" id="BGPR01013316">
    <property type="protein sequence ID" value="GBN60103.1"/>
    <property type="molecule type" value="Genomic_DNA"/>
</dbReference>
<keyword evidence="2" id="KW-1185">Reference proteome</keyword>
<organism evidence="1 2">
    <name type="scientific">Araneus ventricosus</name>
    <name type="common">Orbweaver spider</name>
    <name type="synonym">Epeira ventricosa</name>
    <dbReference type="NCBI Taxonomy" id="182803"/>
    <lineage>
        <taxon>Eukaryota</taxon>
        <taxon>Metazoa</taxon>
        <taxon>Ecdysozoa</taxon>
        <taxon>Arthropoda</taxon>
        <taxon>Chelicerata</taxon>
        <taxon>Arachnida</taxon>
        <taxon>Araneae</taxon>
        <taxon>Araneomorphae</taxon>
        <taxon>Entelegynae</taxon>
        <taxon>Araneoidea</taxon>
        <taxon>Araneidae</taxon>
        <taxon>Araneus</taxon>
    </lineage>
</organism>
<evidence type="ECO:0000313" key="1">
    <source>
        <dbReference type="EMBL" id="GBN60103.1"/>
    </source>
</evidence>
<protein>
    <submittedName>
        <fullName evidence="1">Uncharacterized protein</fullName>
    </submittedName>
</protein>
<feature type="non-terminal residue" evidence="1">
    <location>
        <position position="1"/>
    </location>
</feature>
<reference evidence="1 2" key="1">
    <citation type="journal article" date="2019" name="Sci. Rep.">
        <title>Orb-weaving spider Araneus ventricosus genome elucidates the spidroin gene catalogue.</title>
        <authorList>
            <person name="Kono N."/>
            <person name="Nakamura H."/>
            <person name="Ohtoshi R."/>
            <person name="Moran D.A.P."/>
            <person name="Shinohara A."/>
            <person name="Yoshida Y."/>
            <person name="Fujiwara M."/>
            <person name="Mori M."/>
            <person name="Tomita M."/>
            <person name="Arakawa K."/>
        </authorList>
    </citation>
    <scope>NUCLEOTIDE SEQUENCE [LARGE SCALE GENOMIC DNA]</scope>
</reference>
<dbReference type="AlphaFoldDB" id="A0A4Y2QAM0"/>
<evidence type="ECO:0000313" key="2">
    <source>
        <dbReference type="Proteomes" id="UP000499080"/>
    </source>
</evidence>
<dbReference type="Proteomes" id="UP000499080">
    <property type="component" value="Unassembled WGS sequence"/>
</dbReference>
<comment type="caution">
    <text evidence="1">The sequence shown here is derived from an EMBL/GenBank/DDBJ whole genome shotgun (WGS) entry which is preliminary data.</text>
</comment>